<keyword evidence="8" id="KW-0324">Glycolysis</keyword>
<feature type="binding site" evidence="8">
    <location>
        <position position="151"/>
    </location>
    <ligand>
        <name>substrate</name>
    </ligand>
</feature>
<dbReference type="HAMAP" id="MF_00145">
    <property type="entry name" value="Phosphoglyc_kinase"/>
    <property type="match status" value="1"/>
</dbReference>
<proteinExistence type="inferred from homology"/>
<dbReference type="InterPro" id="IPR001576">
    <property type="entry name" value="Phosphoglycerate_kinase"/>
</dbReference>
<dbReference type="PIRSF" id="PIRSF000724">
    <property type="entry name" value="Pgk"/>
    <property type="match status" value="1"/>
</dbReference>
<dbReference type="PROSITE" id="PS00111">
    <property type="entry name" value="PGLYCERATE_KINASE"/>
    <property type="match status" value="1"/>
</dbReference>
<evidence type="ECO:0000256" key="4">
    <source>
        <dbReference type="ARBA" id="ARBA00022679"/>
    </source>
</evidence>
<gene>
    <name evidence="8 10" type="primary">pgk</name>
    <name evidence="10" type="ORF">GETHPA_01550</name>
</gene>
<comment type="subunit">
    <text evidence="8">Monomer.</text>
</comment>
<dbReference type="InterPro" id="IPR036043">
    <property type="entry name" value="Phosphoglycerate_kinase_sf"/>
</dbReference>
<dbReference type="Pfam" id="PF00162">
    <property type="entry name" value="PGK"/>
    <property type="match status" value="1"/>
</dbReference>
<reference evidence="10 11" key="1">
    <citation type="journal article" date="2023" name="Antonie Van Leeuwenhoek">
        <title>Mesoterricola silvestris gen. nov., sp. nov., Mesoterricola sediminis sp. nov., Geothrix oryzae sp. nov., Geothrix edaphica sp. nov., Geothrix rubra sp. nov., and Geothrix limicola sp. nov., six novel members of Acidobacteriota isolated from soils.</title>
        <authorList>
            <person name="Itoh H."/>
            <person name="Sugisawa Y."/>
            <person name="Mise K."/>
            <person name="Xu Z."/>
            <person name="Kuniyasu M."/>
            <person name="Ushijima N."/>
            <person name="Kawano K."/>
            <person name="Kobayashi E."/>
            <person name="Shiratori Y."/>
            <person name="Masuda Y."/>
            <person name="Senoo K."/>
        </authorList>
    </citation>
    <scope>NUCLEOTIDE SEQUENCE [LARGE SCALE GENOMIC DNA]</scope>
    <source>
        <strain evidence="10 11">Red803</strain>
    </source>
</reference>
<evidence type="ECO:0000256" key="1">
    <source>
        <dbReference type="ARBA" id="ARBA00000642"/>
    </source>
</evidence>
<feature type="binding site" evidence="8">
    <location>
        <position position="118"/>
    </location>
    <ligand>
        <name>substrate</name>
    </ligand>
</feature>
<keyword evidence="7 8" id="KW-0067">ATP-binding</keyword>
<keyword evidence="11" id="KW-1185">Reference proteome</keyword>
<comment type="subcellular location">
    <subcellularLocation>
        <location evidence="8">Cytoplasm</location>
    </subcellularLocation>
</comment>
<comment type="caution">
    <text evidence="10">The sequence shown here is derived from an EMBL/GenBank/DDBJ whole genome shotgun (WGS) entry which is preliminary data.</text>
</comment>
<evidence type="ECO:0000256" key="7">
    <source>
        <dbReference type="ARBA" id="ARBA00022840"/>
    </source>
</evidence>
<keyword evidence="4 8" id="KW-0808">Transferase</keyword>
<dbReference type="GO" id="GO:0016301">
    <property type="term" value="F:kinase activity"/>
    <property type="evidence" value="ECO:0007669"/>
    <property type="project" value="UniProtKB-KW"/>
</dbReference>
<dbReference type="EC" id="2.7.2.3" evidence="3 8"/>
<dbReference type="PRINTS" id="PR00477">
    <property type="entry name" value="PHGLYCKINASE"/>
</dbReference>
<protein>
    <recommendedName>
        <fullName evidence="3 8">Phosphoglycerate kinase</fullName>
        <ecNumber evidence="3 8">2.7.2.3</ecNumber>
    </recommendedName>
</protein>
<dbReference type="Proteomes" id="UP001165089">
    <property type="component" value="Unassembled WGS sequence"/>
</dbReference>
<feature type="binding site" evidence="8">
    <location>
        <position position="36"/>
    </location>
    <ligand>
        <name>substrate</name>
    </ligand>
</feature>
<keyword evidence="5 8" id="KW-0547">Nucleotide-binding</keyword>
<name>A0ABQ5Q1U3_9BACT</name>
<evidence type="ECO:0000256" key="2">
    <source>
        <dbReference type="ARBA" id="ARBA00008982"/>
    </source>
</evidence>
<dbReference type="InterPro" id="IPR015911">
    <property type="entry name" value="Phosphoglycerate_kinase_CS"/>
</dbReference>
<dbReference type="RefSeq" id="WP_285722155.1">
    <property type="nucleotide sequence ID" value="NZ_BSDD01000001.1"/>
</dbReference>
<dbReference type="PANTHER" id="PTHR11406">
    <property type="entry name" value="PHOSPHOGLYCERATE KINASE"/>
    <property type="match status" value="1"/>
</dbReference>
<feature type="binding site" evidence="8">
    <location>
        <position position="204"/>
    </location>
    <ligand>
        <name>ATP</name>
        <dbReference type="ChEBI" id="CHEBI:30616"/>
    </ligand>
</feature>
<dbReference type="Gene3D" id="3.40.50.1260">
    <property type="entry name" value="Phosphoglycerate kinase, N-terminal domain"/>
    <property type="match status" value="2"/>
</dbReference>
<feature type="binding site" evidence="8">
    <location>
        <begin position="355"/>
        <end position="358"/>
    </location>
    <ligand>
        <name>ATP</name>
        <dbReference type="ChEBI" id="CHEBI:30616"/>
    </ligand>
</feature>
<comment type="pathway">
    <text evidence="8">Carbohydrate degradation; glycolysis; pyruvate from D-glyceraldehyde 3-phosphate: step 2/5.</text>
</comment>
<feature type="binding site" evidence="8">
    <location>
        <position position="326"/>
    </location>
    <ligand>
        <name>ATP</name>
        <dbReference type="ChEBI" id="CHEBI:30616"/>
    </ligand>
</feature>
<dbReference type="EMBL" id="BSDD01000001">
    <property type="protein sequence ID" value="GLH68622.1"/>
    <property type="molecule type" value="Genomic_DNA"/>
</dbReference>
<evidence type="ECO:0000256" key="5">
    <source>
        <dbReference type="ARBA" id="ARBA00022741"/>
    </source>
</evidence>
<dbReference type="PANTHER" id="PTHR11406:SF23">
    <property type="entry name" value="PHOSPHOGLYCERATE KINASE 1, CHLOROPLASTIC-RELATED"/>
    <property type="match status" value="1"/>
</dbReference>
<keyword evidence="8" id="KW-0963">Cytoplasm</keyword>
<feature type="binding site" evidence="8">
    <location>
        <begin position="21"/>
        <end position="23"/>
    </location>
    <ligand>
        <name>substrate</name>
    </ligand>
</feature>
<accession>A0ABQ5Q1U3</accession>
<comment type="catalytic activity">
    <reaction evidence="1 8 9">
        <text>(2R)-3-phosphoglycerate + ATP = (2R)-3-phospho-glyceroyl phosphate + ADP</text>
        <dbReference type="Rhea" id="RHEA:14801"/>
        <dbReference type="ChEBI" id="CHEBI:30616"/>
        <dbReference type="ChEBI" id="CHEBI:57604"/>
        <dbReference type="ChEBI" id="CHEBI:58272"/>
        <dbReference type="ChEBI" id="CHEBI:456216"/>
        <dbReference type="EC" id="2.7.2.3"/>
    </reaction>
</comment>
<comment type="caution">
    <text evidence="8">Lacks conserved residue(s) required for the propagation of feature annotation.</text>
</comment>
<comment type="similarity">
    <text evidence="2 8 9">Belongs to the phosphoglycerate kinase family.</text>
</comment>
<evidence type="ECO:0000256" key="8">
    <source>
        <dbReference type="HAMAP-Rule" id="MF_00145"/>
    </source>
</evidence>
<evidence type="ECO:0000256" key="3">
    <source>
        <dbReference type="ARBA" id="ARBA00013061"/>
    </source>
</evidence>
<sequence>MGFQSVRDLDVKGHRVFLRADLNVPLKEGRITDATRIRETLPTLKHLLEGGASVVLASHLGRPEGKGFEAAYSAAPVASWLKEQGIDCRLASYVNGEAVEAEAAALKPGQVLLLENLRFEKGETKNKEDFAASLAKLADTYVDDAFGAAHRAHASVSGMVPHFPKDRIAAGFLMEKELKALAKVTEHPDKPLVVIFGGAKVSDKIELIQNFLGKADAILIGGAMSYTFLKAQGFQIGKSLCEEDKLDLALDLLKHAEAKGTRLMLPLDHVVATEFKEDADCAITQDQNVPADRLALDIGPETVATYAAEIRAAKTLLWNGPMGVFEMPPFASGTLSMAEELAEASDRGAFVLVGGGDSVAAVNKAGVGPRMSHVSTGGGASLEFLSGLELPGVAALQR</sequence>
<dbReference type="SUPFAM" id="SSF53748">
    <property type="entry name" value="Phosphoglycerate kinase"/>
    <property type="match status" value="1"/>
</dbReference>
<evidence type="ECO:0000313" key="11">
    <source>
        <dbReference type="Proteomes" id="UP001165089"/>
    </source>
</evidence>
<dbReference type="InterPro" id="IPR015824">
    <property type="entry name" value="Phosphoglycerate_kinase_N"/>
</dbReference>
<evidence type="ECO:0000256" key="9">
    <source>
        <dbReference type="RuleBase" id="RU000532"/>
    </source>
</evidence>
<organism evidence="10 11">
    <name type="scientific">Geothrix rubra</name>
    <dbReference type="NCBI Taxonomy" id="2927977"/>
    <lineage>
        <taxon>Bacteria</taxon>
        <taxon>Pseudomonadati</taxon>
        <taxon>Acidobacteriota</taxon>
        <taxon>Holophagae</taxon>
        <taxon>Holophagales</taxon>
        <taxon>Holophagaceae</taxon>
        <taxon>Geothrix</taxon>
    </lineage>
</organism>
<feature type="binding site" evidence="8">
    <location>
        <begin position="59"/>
        <end position="62"/>
    </location>
    <ligand>
        <name>substrate</name>
    </ligand>
</feature>
<keyword evidence="6 8" id="KW-0418">Kinase</keyword>
<evidence type="ECO:0000313" key="10">
    <source>
        <dbReference type="EMBL" id="GLH68622.1"/>
    </source>
</evidence>
<evidence type="ECO:0000256" key="6">
    <source>
        <dbReference type="ARBA" id="ARBA00022777"/>
    </source>
</evidence>